<sequence length="62" mass="6631">MLAREAVRLAGRDLPDLPVVAIVHPGNVASWRVAERVGLERIGTTQRADGPRLVYGAGAKAR</sequence>
<evidence type="ECO:0000313" key="2">
    <source>
        <dbReference type="Proteomes" id="UP000603200"/>
    </source>
</evidence>
<dbReference type="Gene3D" id="3.40.630.30">
    <property type="match status" value="1"/>
</dbReference>
<comment type="caution">
    <text evidence="1">The sequence shown here is derived from an EMBL/GenBank/DDBJ whole genome shotgun (WGS) entry which is preliminary data.</text>
</comment>
<name>A0ABQ3ZMF6_9ACTN</name>
<proteinExistence type="predicted"/>
<accession>A0ABQ3ZMF6</accession>
<reference evidence="1 2" key="1">
    <citation type="submission" date="2021-01" db="EMBL/GenBank/DDBJ databases">
        <title>Whole genome shotgun sequence of Actinoplanes humidus NBRC 14915.</title>
        <authorList>
            <person name="Komaki H."/>
            <person name="Tamura T."/>
        </authorList>
    </citation>
    <scope>NUCLEOTIDE SEQUENCE [LARGE SCALE GENOMIC DNA]</scope>
    <source>
        <strain evidence="1 2">NBRC 14915</strain>
    </source>
</reference>
<dbReference type="Proteomes" id="UP000603200">
    <property type="component" value="Unassembled WGS sequence"/>
</dbReference>
<evidence type="ECO:0008006" key="3">
    <source>
        <dbReference type="Google" id="ProtNLM"/>
    </source>
</evidence>
<dbReference type="InterPro" id="IPR016181">
    <property type="entry name" value="Acyl_CoA_acyltransferase"/>
</dbReference>
<evidence type="ECO:0000313" key="1">
    <source>
        <dbReference type="EMBL" id="GIE19372.1"/>
    </source>
</evidence>
<organism evidence="1 2">
    <name type="scientific">Winogradskya humida</name>
    <dbReference type="NCBI Taxonomy" id="113566"/>
    <lineage>
        <taxon>Bacteria</taxon>
        <taxon>Bacillati</taxon>
        <taxon>Actinomycetota</taxon>
        <taxon>Actinomycetes</taxon>
        <taxon>Micromonosporales</taxon>
        <taxon>Micromonosporaceae</taxon>
        <taxon>Winogradskya</taxon>
    </lineage>
</organism>
<gene>
    <name evidence="1" type="ORF">Ahu01nite_024740</name>
</gene>
<keyword evidence="2" id="KW-1185">Reference proteome</keyword>
<dbReference type="SUPFAM" id="SSF55729">
    <property type="entry name" value="Acyl-CoA N-acyltransferases (Nat)"/>
    <property type="match status" value="1"/>
</dbReference>
<protein>
    <recommendedName>
        <fullName evidence="3">Acetyltransferase (GNAT) family protein</fullName>
    </recommendedName>
</protein>
<dbReference type="EMBL" id="BOMN01000029">
    <property type="protein sequence ID" value="GIE19372.1"/>
    <property type="molecule type" value="Genomic_DNA"/>
</dbReference>